<reference evidence="1 2" key="1">
    <citation type="journal article" date="2019" name="Commun. Biol.">
        <title>The bagworm genome reveals a unique fibroin gene that provides high tensile strength.</title>
        <authorList>
            <person name="Kono N."/>
            <person name="Nakamura H."/>
            <person name="Ohtoshi R."/>
            <person name="Tomita M."/>
            <person name="Numata K."/>
            <person name="Arakawa K."/>
        </authorList>
    </citation>
    <scope>NUCLEOTIDE SEQUENCE [LARGE SCALE GENOMIC DNA]</scope>
</reference>
<gene>
    <name evidence="1" type="ORF">EVAR_41379_1</name>
</gene>
<accession>A0A4C1WZ33</accession>
<evidence type="ECO:0000313" key="1">
    <source>
        <dbReference type="EMBL" id="GBP56193.1"/>
    </source>
</evidence>
<keyword evidence="2" id="KW-1185">Reference proteome</keyword>
<sequence>MVVAIHVMIMSAAEGLRCTERVLLSVNNSSFNLFVFRSKSGTFSFRGKANKLKSHLRIGGHRCPSTLASSQCVVGLLESIEYLMEQLRGDEGGAGHLSS</sequence>
<evidence type="ECO:0000313" key="2">
    <source>
        <dbReference type="Proteomes" id="UP000299102"/>
    </source>
</evidence>
<dbReference type="AlphaFoldDB" id="A0A4C1WZ33"/>
<proteinExistence type="predicted"/>
<dbReference type="Proteomes" id="UP000299102">
    <property type="component" value="Unassembled WGS sequence"/>
</dbReference>
<comment type="caution">
    <text evidence="1">The sequence shown here is derived from an EMBL/GenBank/DDBJ whole genome shotgun (WGS) entry which is preliminary data.</text>
</comment>
<organism evidence="1 2">
    <name type="scientific">Eumeta variegata</name>
    <name type="common">Bagworm moth</name>
    <name type="synonym">Eumeta japonica</name>
    <dbReference type="NCBI Taxonomy" id="151549"/>
    <lineage>
        <taxon>Eukaryota</taxon>
        <taxon>Metazoa</taxon>
        <taxon>Ecdysozoa</taxon>
        <taxon>Arthropoda</taxon>
        <taxon>Hexapoda</taxon>
        <taxon>Insecta</taxon>
        <taxon>Pterygota</taxon>
        <taxon>Neoptera</taxon>
        <taxon>Endopterygota</taxon>
        <taxon>Lepidoptera</taxon>
        <taxon>Glossata</taxon>
        <taxon>Ditrysia</taxon>
        <taxon>Tineoidea</taxon>
        <taxon>Psychidae</taxon>
        <taxon>Oiketicinae</taxon>
        <taxon>Eumeta</taxon>
    </lineage>
</organism>
<protein>
    <submittedName>
        <fullName evidence="1">Uncharacterized protein</fullName>
    </submittedName>
</protein>
<dbReference type="EMBL" id="BGZK01000687">
    <property type="protein sequence ID" value="GBP56193.1"/>
    <property type="molecule type" value="Genomic_DNA"/>
</dbReference>
<name>A0A4C1WZ33_EUMVA</name>